<protein>
    <recommendedName>
        <fullName evidence="2">GYF domain-containing protein</fullName>
    </recommendedName>
</protein>
<feature type="compositionally biased region" description="Polar residues" evidence="1">
    <location>
        <begin position="42"/>
        <end position="51"/>
    </location>
</feature>
<feature type="region of interest" description="Disordered" evidence="1">
    <location>
        <begin position="131"/>
        <end position="248"/>
    </location>
</feature>
<feature type="compositionally biased region" description="Low complexity" evidence="1">
    <location>
        <begin position="752"/>
        <end position="771"/>
    </location>
</feature>
<evidence type="ECO:0000256" key="1">
    <source>
        <dbReference type="SAM" id="MobiDB-lite"/>
    </source>
</evidence>
<dbReference type="PANTHER" id="PTHR14445:SF36">
    <property type="entry name" value="FI03272P-RELATED"/>
    <property type="match status" value="1"/>
</dbReference>
<dbReference type="Pfam" id="PF02213">
    <property type="entry name" value="GYF"/>
    <property type="match status" value="1"/>
</dbReference>
<dbReference type="Gene3D" id="3.30.1490.40">
    <property type="match status" value="1"/>
</dbReference>
<organism evidence="3 4">
    <name type="scientific">Umbelopsis ramanniana AG</name>
    <dbReference type="NCBI Taxonomy" id="1314678"/>
    <lineage>
        <taxon>Eukaryota</taxon>
        <taxon>Fungi</taxon>
        <taxon>Fungi incertae sedis</taxon>
        <taxon>Mucoromycota</taxon>
        <taxon>Mucoromycotina</taxon>
        <taxon>Umbelopsidomycetes</taxon>
        <taxon>Umbelopsidales</taxon>
        <taxon>Umbelopsidaceae</taxon>
        <taxon>Umbelopsis</taxon>
    </lineage>
</organism>
<feature type="domain" description="GYF" evidence="2">
    <location>
        <begin position="352"/>
        <end position="400"/>
    </location>
</feature>
<dbReference type="RefSeq" id="XP_051447719.1">
    <property type="nucleotide sequence ID" value="XM_051586583.1"/>
</dbReference>
<feature type="region of interest" description="Disordered" evidence="1">
    <location>
        <begin position="1"/>
        <end position="51"/>
    </location>
</feature>
<dbReference type="GeneID" id="75911931"/>
<feature type="compositionally biased region" description="Low complexity" evidence="1">
    <location>
        <begin position="806"/>
        <end position="826"/>
    </location>
</feature>
<feature type="compositionally biased region" description="Polar residues" evidence="1">
    <location>
        <begin position="837"/>
        <end position="846"/>
    </location>
</feature>
<feature type="region of interest" description="Disordered" evidence="1">
    <location>
        <begin position="668"/>
        <end position="771"/>
    </location>
</feature>
<keyword evidence="4" id="KW-1185">Reference proteome</keyword>
<feature type="compositionally biased region" description="Polar residues" evidence="1">
    <location>
        <begin position="787"/>
        <end position="805"/>
    </location>
</feature>
<feature type="region of interest" description="Disordered" evidence="1">
    <location>
        <begin position="518"/>
        <end position="547"/>
    </location>
</feature>
<name>A0AAD5EI35_UMBRA</name>
<accession>A0AAD5EI35</accession>
<dbReference type="AlphaFoldDB" id="A0AAD5EI35"/>
<dbReference type="GO" id="GO:0005829">
    <property type="term" value="C:cytosol"/>
    <property type="evidence" value="ECO:0007669"/>
    <property type="project" value="TreeGrafter"/>
</dbReference>
<comment type="caution">
    <text evidence="3">The sequence shown here is derived from an EMBL/GenBank/DDBJ whole genome shotgun (WGS) entry which is preliminary data.</text>
</comment>
<sequence length="954" mass="103487">MSTNMNFGPEWMRGNLPKRSNVLDSSRSNSPTTPLGNGPTKLASSQHPTIQRQHSILDGLTVLDQNSVLTPQAATSGYTQDDQQDNPFKYSKEYMLSLYKPYALPVEIEKHDYVIVEECQQPLAKVELTESEKKLLSGPVHSNVSRKRADNASEQSTDGRPLRNKGEFVNNPAIEKDANSSRFGLNRTRGRQTDSNSPASTAEEPRDDASILKANPQPLGQPSSQTDDRNRGRGDQRGWNALGTAQDPAFDESSVLGVLDDTRLPSSDLSANLSTPHYGHSKFEDPLSNVFDSPSSGFKDTSQLSDRFNSLGLGNPSSFNGGIGADLGSKIESPRAFGSPTPLSDLRKAPEEYQWYYRDPTGLVQGPFGAQDMHDWFKAGFFTQTLLVRREDEISFEPLAALVRKIGDDNRPFLTPYNPHTPSTSRSALDLGMQQQSRMDDPFSRSPFGIPEPFDLTADQVSNAGQMPSAPGIELQMKKPSGFNGWGSNPGTPLFSNAAWDPIVSTPTKNLVDDSFERRSAVQSPAISPPRQSKSIESLKMMDSDSRDDDILSAHDDLQPDMSIVDNIESMTSEAIEQPPQETSMAEVSTPIHKLPSVITAPVVKPVSLREIQEEELRKQKESAKLQPAKPVAKTSGWVSPTPWSLGDDTPKGPSLREIQEMEAREMEARKAVEKQTSAAHFSPSSTLAAPTTMSWGVVSPGRNAAPPAAPTASNAAPWASTNAPKKTLREIQLEEEEEARKRSAKLGQQQAASLAAAAAAAASSPNAFHSSAANGPSKGYAGIVGHTSTKPASPSSWTTVASNRSATKSPTVSSSTASRSAWDSAKPPQAKVSSVPAGSTNVIKSDSSERKGPSEEFFRWCRQALKGLDSNVDCEDFMQMLVAFPLDNSSIEIIQDMIYANSTSLDGRRFADEFMKRRKADLAGKLTVSAVLPSDEDANAFKVVSKKKKFVKA</sequence>
<dbReference type="InterPro" id="IPR051640">
    <property type="entry name" value="GRB10-interact_GYF"/>
</dbReference>
<dbReference type="PROSITE" id="PS50829">
    <property type="entry name" value="GYF"/>
    <property type="match status" value="1"/>
</dbReference>
<feature type="region of interest" description="Disordered" evidence="1">
    <location>
        <begin position="620"/>
        <end position="655"/>
    </location>
</feature>
<dbReference type="SUPFAM" id="SSF55277">
    <property type="entry name" value="GYF domain"/>
    <property type="match status" value="1"/>
</dbReference>
<evidence type="ECO:0000259" key="2">
    <source>
        <dbReference type="PROSITE" id="PS50829"/>
    </source>
</evidence>
<dbReference type="InterPro" id="IPR003169">
    <property type="entry name" value="GYF"/>
</dbReference>
<reference evidence="3" key="2">
    <citation type="journal article" date="2022" name="Proc. Natl. Acad. Sci. U.S.A.">
        <title>Diploid-dominant life cycles characterize the early evolution of Fungi.</title>
        <authorList>
            <person name="Amses K.R."/>
            <person name="Simmons D.R."/>
            <person name="Longcore J.E."/>
            <person name="Mondo S.J."/>
            <person name="Seto K."/>
            <person name="Jeronimo G.H."/>
            <person name="Bonds A.E."/>
            <person name="Quandt C.A."/>
            <person name="Davis W.J."/>
            <person name="Chang Y."/>
            <person name="Federici B.A."/>
            <person name="Kuo A."/>
            <person name="LaButti K."/>
            <person name="Pangilinan J."/>
            <person name="Andreopoulos W."/>
            <person name="Tritt A."/>
            <person name="Riley R."/>
            <person name="Hundley H."/>
            <person name="Johnson J."/>
            <person name="Lipzen A."/>
            <person name="Barry K."/>
            <person name="Lang B.F."/>
            <person name="Cuomo C.A."/>
            <person name="Buchler N.E."/>
            <person name="Grigoriev I.V."/>
            <person name="Spatafora J.W."/>
            <person name="Stajich J.E."/>
            <person name="James T.Y."/>
        </authorList>
    </citation>
    <scope>NUCLEOTIDE SEQUENCE</scope>
    <source>
        <strain evidence="3">AG</strain>
    </source>
</reference>
<dbReference type="InterPro" id="IPR035445">
    <property type="entry name" value="GYF-like_dom_sf"/>
</dbReference>
<gene>
    <name evidence="3" type="ORF">K450DRAFT_226576</name>
</gene>
<dbReference type="PANTHER" id="PTHR14445">
    <property type="entry name" value="GRB10 INTERACTING GYF PROTEIN"/>
    <property type="match status" value="1"/>
</dbReference>
<dbReference type="EMBL" id="MU620899">
    <property type="protein sequence ID" value="KAI8582715.1"/>
    <property type="molecule type" value="Genomic_DNA"/>
</dbReference>
<evidence type="ECO:0000313" key="4">
    <source>
        <dbReference type="Proteomes" id="UP001206595"/>
    </source>
</evidence>
<dbReference type="Proteomes" id="UP001206595">
    <property type="component" value="Unassembled WGS sequence"/>
</dbReference>
<feature type="region of interest" description="Disordered" evidence="1">
    <location>
        <begin position="785"/>
        <end position="853"/>
    </location>
</feature>
<evidence type="ECO:0000313" key="3">
    <source>
        <dbReference type="EMBL" id="KAI8582715.1"/>
    </source>
</evidence>
<feature type="compositionally biased region" description="Polar residues" evidence="1">
    <location>
        <begin position="676"/>
        <end position="695"/>
    </location>
</feature>
<feature type="compositionally biased region" description="Polar residues" evidence="1">
    <location>
        <begin position="22"/>
        <end position="35"/>
    </location>
</feature>
<feature type="compositionally biased region" description="Low complexity" evidence="1">
    <location>
        <begin position="705"/>
        <end position="725"/>
    </location>
</feature>
<feature type="compositionally biased region" description="Basic and acidic residues" evidence="1">
    <location>
        <begin position="226"/>
        <end position="236"/>
    </location>
</feature>
<dbReference type="SMART" id="SM00444">
    <property type="entry name" value="GYF"/>
    <property type="match status" value="1"/>
</dbReference>
<feature type="compositionally biased region" description="Polar residues" evidence="1">
    <location>
        <begin position="521"/>
        <end position="536"/>
    </location>
</feature>
<proteinExistence type="predicted"/>
<dbReference type="CDD" id="cd00072">
    <property type="entry name" value="GYF"/>
    <property type="match status" value="1"/>
</dbReference>
<reference evidence="3" key="1">
    <citation type="submission" date="2021-06" db="EMBL/GenBank/DDBJ databases">
        <authorList>
            <consortium name="DOE Joint Genome Institute"/>
            <person name="Mondo S.J."/>
            <person name="Amses K.R."/>
            <person name="Simmons D.R."/>
            <person name="Longcore J.E."/>
            <person name="Seto K."/>
            <person name="Alves G.H."/>
            <person name="Bonds A.E."/>
            <person name="Quandt C.A."/>
            <person name="Davis W.J."/>
            <person name="Chang Y."/>
            <person name="Letcher P.M."/>
            <person name="Powell M.J."/>
            <person name="Kuo A."/>
            <person name="Labutti K."/>
            <person name="Pangilinan J."/>
            <person name="Andreopoulos W."/>
            <person name="Tritt A."/>
            <person name="Riley R."/>
            <person name="Hundley H."/>
            <person name="Johnson J."/>
            <person name="Lipzen A."/>
            <person name="Barry K."/>
            <person name="Berbee M.L."/>
            <person name="Buchler N.E."/>
            <person name="Grigoriev I.V."/>
            <person name="Spatafora J.W."/>
            <person name="Stajich J.E."/>
            <person name="James T.Y."/>
        </authorList>
    </citation>
    <scope>NUCLEOTIDE SEQUENCE</scope>
    <source>
        <strain evidence="3">AG</strain>
    </source>
</reference>